<keyword evidence="12" id="KW-0472">Membrane</keyword>
<evidence type="ECO:0000256" key="8">
    <source>
        <dbReference type="ARBA" id="ARBA00022801"/>
    </source>
</evidence>
<evidence type="ECO:0000256" key="3">
    <source>
        <dbReference type="ARBA" id="ARBA00007739"/>
    </source>
</evidence>
<dbReference type="Pfam" id="PF00905">
    <property type="entry name" value="Transpeptidase"/>
    <property type="match status" value="1"/>
</dbReference>
<dbReference type="InterPro" id="IPR009647">
    <property type="entry name" value="PBP_C"/>
</dbReference>
<evidence type="ECO:0000256" key="2">
    <source>
        <dbReference type="ARBA" id="ARBA00007090"/>
    </source>
</evidence>
<keyword evidence="4" id="KW-0121">Carboxypeptidase</keyword>
<protein>
    <recommendedName>
        <fullName evidence="10">peptidoglycan glycosyltransferase</fullName>
        <ecNumber evidence="10">2.4.99.28</ecNumber>
    </recommendedName>
</protein>
<evidence type="ECO:0000313" key="15">
    <source>
        <dbReference type="Proteomes" id="UP000192796"/>
    </source>
</evidence>
<keyword evidence="15" id="KW-1185">Reference proteome</keyword>
<dbReference type="GO" id="GO:0008955">
    <property type="term" value="F:peptidoglycan glycosyltransferase activity"/>
    <property type="evidence" value="ECO:0007669"/>
    <property type="project" value="UniProtKB-EC"/>
</dbReference>
<dbReference type="PANTHER" id="PTHR32282">
    <property type="entry name" value="BINDING PROTEIN TRANSPEPTIDASE, PUTATIVE-RELATED"/>
    <property type="match status" value="1"/>
</dbReference>
<evidence type="ECO:0000256" key="9">
    <source>
        <dbReference type="ARBA" id="ARBA00023268"/>
    </source>
</evidence>
<dbReference type="GO" id="GO:0008658">
    <property type="term" value="F:penicillin binding"/>
    <property type="evidence" value="ECO:0007669"/>
    <property type="project" value="InterPro"/>
</dbReference>
<dbReference type="EC" id="2.4.99.28" evidence="10"/>
<dbReference type="NCBIfam" id="TIGR02073">
    <property type="entry name" value="PBP_1c"/>
    <property type="match status" value="1"/>
</dbReference>
<evidence type="ECO:0000256" key="5">
    <source>
        <dbReference type="ARBA" id="ARBA00022670"/>
    </source>
</evidence>
<dbReference type="GO" id="GO:0004180">
    <property type="term" value="F:carboxypeptidase activity"/>
    <property type="evidence" value="ECO:0007669"/>
    <property type="project" value="UniProtKB-KW"/>
</dbReference>
<keyword evidence="8" id="KW-0378">Hydrolase</keyword>
<dbReference type="Proteomes" id="UP000192796">
    <property type="component" value="Unassembled WGS sequence"/>
</dbReference>
<keyword evidence="7" id="KW-0808">Transferase</keyword>
<dbReference type="SUPFAM" id="SSF56601">
    <property type="entry name" value="beta-lactamase/transpeptidase-like"/>
    <property type="match status" value="1"/>
</dbReference>
<dbReference type="SUPFAM" id="SSF53955">
    <property type="entry name" value="Lysozyme-like"/>
    <property type="match status" value="1"/>
</dbReference>
<proteinExistence type="inferred from homology"/>
<keyword evidence="9" id="KW-0511">Multifunctional enzyme</keyword>
<gene>
    <name evidence="14" type="ORF">A3860_29455</name>
</gene>
<dbReference type="GO" id="GO:0006793">
    <property type="term" value="P:phosphorus metabolic process"/>
    <property type="evidence" value="ECO:0007669"/>
    <property type="project" value="UniProtKB-ARBA"/>
</dbReference>
<keyword evidence="12" id="KW-1133">Transmembrane helix</keyword>
<comment type="caution">
    <text evidence="14">The sequence shown here is derived from an EMBL/GenBank/DDBJ whole genome shotgun (WGS) entry which is preliminary data.</text>
</comment>
<evidence type="ECO:0000256" key="10">
    <source>
        <dbReference type="ARBA" id="ARBA00044770"/>
    </source>
</evidence>
<evidence type="ECO:0000256" key="7">
    <source>
        <dbReference type="ARBA" id="ARBA00022679"/>
    </source>
</evidence>
<dbReference type="Pfam" id="PF06832">
    <property type="entry name" value="BiPBP_C"/>
    <property type="match status" value="1"/>
</dbReference>
<dbReference type="InterPro" id="IPR011815">
    <property type="entry name" value="PBP_1c"/>
</dbReference>
<dbReference type="AlphaFoldDB" id="A0A1V9FUY4"/>
<evidence type="ECO:0000256" key="6">
    <source>
        <dbReference type="ARBA" id="ARBA00022676"/>
    </source>
</evidence>
<keyword evidence="5" id="KW-0645">Protease</keyword>
<dbReference type="GO" id="GO:0009252">
    <property type="term" value="P:peptidoglycan biosynthetic process"/>
    <property type="evidence" value="ECO:0007669"/>
    <property type="project" value="InterPro"/>
</dbReference>
<dbReference type="STRING" id="1703345.A3860_29455"/>
<dbReference type="Gene3D" id="1.10.3810.10">
    <property type="entry name" value="Biosynthetic peptidoglycan transglycosylase-like"/>
    <property type="match status" value="1"/>
</dbReference>
<evidence type="ECO:0000256" key="11">
    <source>
        <dbReference type="ARBA" id="ARBA00049902"/>
    </source>
</evidence>
<dbReference type="InterPro" id="IPR050396">
    <property type="entry name" value="Glycosyltr_51/Transpeptidase"/>
</dbReference>
<dbReference type="InterPro" id="IPR012338">
    <property type="entry name" value="Beta-lactam/transpept-like"/>
</dbReference>
<keyword evidence="6" id="KW-0328">Glycosyltransferase</keyword>
<dbReference type="Gene3D" id="3.40.710.10">
    <property type="entry name" value="DD-peptidase/beta-lactamase superfamily"/>
    <property type="match status" value="1"/>
</dbReference>
<dbReference type="InterPro" id="IPR001736">
    <property type="entry name" value="PLipase_D/transphosphatidylase"/>
</dbReference>
<dbReference type="InterPro" id="IPR036950">
    <property type="entry name" value="PBP_transglycosylase"/>
</dbReference>
<reference evidence="14 15" key="1">
    <citation type="submission" date="2016-03" db="EMBL/GenBank/DDBJ databases">
        <title>Niastella vici sp. nov., isolated from farmland soil.</title>
        <authorList>
            <person name="Chen L."/>
            <person name="Wang D."/>
            <person name="Yang S."/>
            <person name="Wang G."/>
        </authorList>
    </citation>
    <scope>NUCLEOTIDE SEQUENCE [LARGE SCALE GENOMIC DNA]</scope>
    <source>
        <strain evidence="14 15">DJ57</strain>
    </source>
</reference>
<dbReference type="InterPro" id="IPR023346">
    <property type="entry name" value="Lysozyme-like_dom_sf"/>
</dbReference>
<name>A0A1V9FUY4_9BACT</name>
<organism evidence="14 15">
    <name type="scientific">Niastella vici</name>
    <dbReference type="NCBI Taxonomy" id="1703345"/>
    <lineage>
        <taxon>Bacteria</taxon>
        <taxon>Pseudomonadati</taxon>
        <taxon>Bacteroidota</taxon>
        <taxon>Chitinophagia</taxon>
        <taxon>Chitinophagales</taxon>
        <taxon>Chitinophagaceae</taxon>
        <taxon>Niastella</taxon>
    </lineage>
</organism>
<evidence type="ECO:0000256" key="1">
    <source>
        <dbReference type="ARBA" id="ARBA00004752"/>
    </source>
</evidence>
<comment type="similarity">
    <text evidence="2">In the C-terminal section; belongs to the transpeptidase family.</text>
</comment>
<dbReference type="Pfam" id="PF00912">
    <property type="entry name" value="Transgly"/>
    <property type="match status" value="1"/>
</dbReference>
<feature type="domain" description="PLD phosphodiesterase" evidence="13">
    <location>
        <begin position="288"/>
        <end position="319"/>
    </location>
</feature>
<comment type="similarity">
    <text evidence="3">In the N-terminal section; belongs to the glycosyltransferase 51 family.</text>
</comment>
<dbReference type="InterPro" id="IPR001460">
    <property type="entry name" value="PCN-bd_Tpept"/>
</dbReference>
<comment type="catalytic activity">
    <reaction evidence="11">
        <text>[GlcNAc-(1-&gt;4)-Mur2Ac(oyl-L-Ala-gamma-D-Glu-L-Lys-D-Ala-D-Ala)](n)-di-trans,octa-cis-undecaprenyl diphosphate + beta-D-GlcNAc-(1-&gt;4)-Mur2Ac(oyl-L-Ala-gamma-D-Glu-L-Lys-D-Ala-D-Ala)-di-trans,octa-cis-undecaprenyl diphosphate = [GlcNAc-(1-&gt;4)-Mur2Ac(oyl-L-Ala-gamma-D-Glu-L-Lys-D-Ala-D-Ala)](n+1)-di-trans,octa-cis-undecaprenyl diphosphate + di-trans,octa-cis-undecaprenyl diphosphate + H(+)</text>
        <dbReference type="Rhea" id="RHEA:23708"/>
        <dbReference type="Rhea" id="RHEA-COMP:9602"/>
        <dbReference type="Rhea" id="RHEA-COMP:9603"/>
        <dbReference type="ChEBI" id="CHEBI:15378"/>
        <dbReference type="ChEBI" id="CHEBI:58405"/>
        <dbReference type="ChEBI" id="CHEBI:60033"/>
        <dbReference type="ChEBI" id="CHEBI:78435"/>
        <dbReference type="EC" id="2.4.99.28"/>
    </reaction>
</comment>
<dbReference type="EMBL" id="LVYD01000052">
    <property type="protein sequence ID" value="OQP62153.1"/>
    <property type="molecule type" value="Genomic_DNA"/>
</dbReference>
<evidence type="ECO:0000313" key="14">
    <source>
        <dbReference type="EMBL" id="OQP62153.1"/>
    </source>
</evidence>
<dbReference type="GO" id="GO:0006508">
    <property type="term" value="P:proteolysis"/>
    <property type="evidence" value="ECO:0007669"/>
    <property type="project" value="UniProtKB-KW"/>
</dbReference>
<evidence type="ECO:0000256" key="12">
    <source>
        <dbReference type="SAM" id="Phobius"/>
    </source>
</evidence>
<sequence>MKYGKRLLITIVASVITFLLLNWVFPLPDKIEYSTIITDSKGEVIHAFLTNDQKWRMKTELEEISPLLRKTIIEKEDRYFYSHPGINALAITRAFAKNIFRLKRTSGASTITMQVARALEPKSRTYFNKFIEMFRALQLEYRYNKNEILQLYLNLVPYGGNIEGVKSASILYFKKNPDHLSLAEITALSIIPNRPSSLVMGKHNDRIVAERNRWLQKFAKDKVFTQKEIADALSEPLTATRGTVPQLIPHLAWKLKQQGGDIIKTNIELNTQLKTEKLVADYSRILTLKNIRNAAVVIIDNKTHNVITYVGSANFTDTIDGGQVNGAKAIRQPGSTLKPLLYGLCIDAGLMTPKAVITDVAVNFGGYAPENYDKQFNGYVTMEYALEHSLNIPAVKGLQMLGKDPFIQKLGECDFQQIKKDQRKLGLSLILGGCGATLEELTGLYSVFANNGQYLPPRYTQDSFQQAGQGIKILSPAATFMINDILSKVNRPDFPLNWGSTEHMPRIAWKTGTSYGRRDAWSIGYNRKYTVGIWTGNFSALGIPELSGANIATPLLFKIFNTIDYDSDEQWFTQPKDCDIRMVCSETGLPPGEHCPNTVTDYFIPLVSTSQLCNNLQEIAISANEKISYCKTCQPAEGYKKKWYRVVSPEMQRYYEERHIVYEKIPPHNPDCERVFKDGGPAITSPRNGSEYFISKKHPEPLQLSCNVGNDVHKVYWYINNQFYKSGEVHNRQFFMPEEGPVKISCTDDKGRNRDIWIRVKFVDL</sequence>
<evidence type="ECO:0000256" key="4">
    <source>
        <dbReference type="ARBA" id="ARBA00022645"/>
    </source>
</evidence>
<accession>A0A1V9FUY4</accession>
<dbReference type="PROSITE" id="PS50035">
    <property type="entry name" value="PLD"/>
    <property type="match status" value="1"/>
</dbReference>
<feature type="transmembrane region" description="Helical" evidence="12">
    <location>
        <begin position="7"/>
        <end position="25"/>
    </location>
</feature>
<comment type="pathway">
    <text evidence="1">Cell wall biogenesis; peptidoglycan biosynthesis.</text>
</comment>
<keyword evidence="12" id="KW-0812">Transmembrane</keyword>
<dbReference type="PANTHER" id="PTHR32282:SF15">
    <property type="entry name" value="PENICILLIN-BINDING PROTEIN 1C"/>
    <property type="match status" value="1"/>
</dbReference>
<dbReference type="InterPro" id="IPR001264">
    <property type="entry name" value="Glyco_trans_51"/>
</dbReference>
<evidence type="ECO:0000259" key="13">
    <source>
        <dbReference type="PROSITE" id="PS50035"/>
    </source>
</evidence>
<dbReference type="GO" id="GO:0030288">
    <property type="term" value="C:outer membrane-bounded periplasmic space"/>
    <property type="evidence" value="ECO:0007669"/>
    <property type="project" value="TreeGrafter"/>
</dbReference>